<evidence type="ECO:0000256" key="8">
    <source>
        <dbReference type="ARBA" id="ARBA00022763"/>
    </source>
</evidence>
<keyword evidence="7" id="KW-0479">Metal-binding</keyword>
<keyword evidence="11" id="KW-0411">Iron-sulfur</keyword>
<keyword evidence="9 16" id="KW-0378">Hydrolase</keyword>
<dbReference type="Pfam" id="PF14815">
    <property type="entry name" value="NUDIX_4"/>
    <property type="match status" value="1"/>
</dbReference>
<comment type="catalytic activity">
    <reaction evidence="1 14">
        <text>Hydrolyzes free adenine bases from 7,8-dihydro-8-oxoguanine:adenine mismatched double-stranded DNA, leaving an apurinic site.</text>
        <dbReference type="EC" id="3.2.2.31"/>
    </reaction>
</comment>
<evidence type="ECO:0000256" key="11">
    <source>
        <dbReference type="ARBA" id="ARBA00023014"/>
    </source>
</evidence>
<comment type="function">
    <text evidence="2">Adenine glycosylase active on G-A mispairs. MutY also corrects error-prone DNA synthesis past GO lesions which are due to the oxidatively damaged form of guanine: 7,8-dihydro-8-oxoguanine (8-oxo-dGTP).</text>
</comment>
<dbReference type="InterPro" id="IPR003265">
    <property type="entry name" value="HhH-GPD_domain"/>
</dbReference>
<dbReference type="InterPro" id="IPR004035">
    <property type="entry name" value="Endouclease-III_FeS-bd_BS"/>
</dbReference>
<dbReference type="NCBIfam" id="TIGR01084">
    <property type="entry name" value="mutY"/>
    <property type="match status" value="1"/>
</dbReference>
<evidence type="ECO:0000313" key="16">
    <source>
        <dbReference type="EMBL" id="MFD1094771.1"/>
    </source>
</evidence>
<evidence type="ECO:0000256" key="9">
    <source>
        <dbReference type="ARBA" id="ARBA00022801"/>
    </source>
</evidence>
<dbReference type="InterPro" id="IPR015797">
    <property type="entry name" value="NUDIX_hydrolase-like_dom_sf"/>
</dbReference>
<evidence type="ECO:0000256" key="10">
    <source>
        <dbReference type="ARBA" id="ARBA00023004"/>
    </source>
</evidence>
<keyword evidence="10 14" id="KW-0408">Iron</keyword>
<dbReference type="Proteomes" id="UP001597131">
    <property type="component" value="Unassembled WGS sequence"/>
</dbReference>
<dbReference type="Gene3D" id="3.90.79.10">
    <property type="entry name" value="Nucleoside Triphosphate Pyrophosphohydrolase"/>
    <property type="match status" value="1"/>
</dbReference>
<dbReference type="InterPro" id="IPR029119">
    <property type="entry name" value="MutY_C"/>
</dbReference>
<evidence type="ECO:0000256" key="6">
    <source>
        <dbReference type="ARBA" id="ARBA00022485"/>
    </source>
</evidence>
<dbReference type="CDD" id="cd00056">
    <property type="entry name" value="ENDO3c"/>
    <property type="match status" value="1"/>
</dbReference>
<dbReference type="InterPro" id="IPR044298">
    <property type="entry name" value="MIG/MutY"/>
</dbReference>
<keyword evidence="12" id="KW-0234">DNA repair</keyword>
<protein>
    <recommendedName>
        <fullName evidence="5 14">Adenine DNA glycosylase</fullName>
        <ecNumber evidence="4 14">3.2.2.31</ecNumber>
    </recommendedName>
</protein>
<evidence type="ECO:0000313" key="17">
    <source>
        <dbReference type="Proteomes" id="UP001597131"/>
    </source>
</evidence>
<dbReference type="Pfam" id="PF10576">
    <property type="entry name" value="EndIII_4Fe-2S"/>
    <property type="match status" value="1"/>
</dbReference>
<dbReference type="SUPFAM" id="SSF48150">
    <property type="entry name" value="DNA-glycosylase"/>
    <property type="match status" value="1"/>
</dbReference>
<dbReference type="PROSITE" id="PS00764">
    <property type="entry name" value="ENDONUCLEASE_III_1"/>
    <property type="match status" value="1"/>
</dbReference>
<dbReference type="PANTHER" id="PTHR42944:SF1">
    <property type="entry name" value="ADENINE DNA GLYCOSYLASE"/>
    <property type="match status" value="1"/>
</dbReference>
<accession>A0ABW3NPN8</accession>
<evidence type="ECO:0000256" key="5">
    <source>
        <dbReference type="ARBA" id="ARBA00022023"/>
    </source>
</evidence>
<evidence type="ECO:0000256" key="12">
    <source>
        <dbReference type="ARBA" id="ARBA00023204"/>
    </source>
</evidence>
<sequence>MMFSKILINWYLSNKRDLPWRKTSEPYRIWLSEIMLQQTRIEQGLPYYHSFTEAFPEVFDLARASRDKVLKLWQGLGYYSRARNLHETARYVAEELDGVFPDNYKDLKKLKGVGDYTASAIASICYNEPVAVVDGNVYRVLSRYFDIDTPINSTEGVKEFKALATELLDKERPADFNQAIMEFGALHCKPKNPLCDTCPFQDSCLALKNNKVNELPVKLKKGKIKKRYFNYLVFQSDENQTILQQRTGKGIWNGLYEFPLVETEKQVSPDEFPAEPAFREKIGGKKVELHLYNEEPVVHKLSHQHIFARFWIVKSDTLPKESVEINRLEEYPVPVLIQNFLRECEIGNY</sequence>
<organism evidence="16 17">
    <name type="scientific">Salegentibacter chungangensis</name>
    <dbReference type="NCBI Taxonomy" id="1335724"/>
    <lineage>
        <taxon>Bacteria</taxon>
        <taxon>Pseudomonadati</taxon>
        <taxon>Bacteroidota</taxon>
        <taxon>Flavobacteriia</taxon>
        <taxon>Flavobacteriales</taxon>
        <taxon>Flavobacteriaceae</taxon>
        <taxon>Salegentibacter</taxon>
    </lineage>
</organism>
<dbReference type="InterPro" id="IPR011257">
    <property type="entry name" value="DNA_glycosylase"/>
</dbReference>
<dbReference type="SMART" id="SM00525">
    <property type="entry name" value="FES"/>
    <property type="match status" value="1"/>
</dbReference>
<dbReference type="EC" id="3.2.2.31" evidence="4 14"/>
<dbReference type="InterPro" id="IPR005760">
    <property type="entry name" value="A/G_AdeGlyc_MutY"/>
</dbReference>
<dbReference type="InterPro" id="IPR023170">
    <property type="entry name" value="HhH_base_excis_C"/>
</dbReference>
<name>A0ABW3NPN8_9FLAO</name>
<dbReference type="InterPro" id="IPR003651">
    <property type="entry name" value="Endonuclease3_FeS-loop_motif"/>
</dbReference>
<dbReference type="EMBL" id="JBHTLI010000001">
    <property type="protein sequence ID" value="MFD1094771.1"/>
    <property type="molecule type" value="Genomic_DNA"/>
</dbReference>
<evidence type="ECO:0000256" key="13">
    <source>
        <dbReference type="ARBA" id="ARBA00023295"/>
    </source>
</evidence>
<evidence type="ECO:0000259" key="15">
    <source>
        <dbReference type="SMART" id="SM00478"/>
    </source>
</evidence>
<keyword evidence="8 14" id="KW-0227">DNA damage</keyword>
<evidence type="ECO:0000256" key="7">
    <source>
        <dbReference type="ARBA" id="ARBA00022723"/>
    </source>
</evidence>
<evidence type="ECO:0000256" key="4">
    <source>
        <dbReference type="ARBA" id="ARBA00012045"/>
    </source>
</evidence>
<reference evidence="17" key="1">
    <citation type="journal article" date="2019" name="Int. J. Syst. Evol. Microbiol.">
        <title>The Global Catalogue of Microorganisms (GCM) 10K type strain sequencing project: providing services to taxonomists for standard genome sequencing and annotation.</title>
        <authorList>
            <consortium name="The Broad Institute Genomics Platform"/>
            <consortium name="The Broad Institute Genome Sequencing Center for Infectious Disease"/>
            <person name="Wu L."/>
            <person name="Ma J."/>
        </authorList>
    </citation>
    <scope>NUCLEOTIDE SEQUENCE [LARGE SCALE GENOMIC DNA]</scope>
    <source>
        <strain evidence="17">CCUG 64793</strain>
    </source>
</reference>
<dbReference type="Gene3D" id="1.10.1670.10">
    <property type="entry name" value="Helix-hairpin-Helix base-excision DNA repair enzymes (C-terminal)"/>
    <property type="match status" value="1"/>
</dbReference>
<keyword evidence="17" id="KW-1185">Reference proteome</keyword>
<dbReference type="Pfam" id="PF00730">
    <property type="entry name" value="HhH-GPD"/>
    <property type="match status" value="1"/>
</dbReference>
<comment type="similarity">
    <text evidence="3 14">Belongs to the Nth/MutY family.</text>
</comment>
<dbReference type="CDD" id="cd03431">
    <property type="entry name" value="NUDIX_DNA_Glycosylase_C-MutY"/>
    <property type="match status" value="1"/>
</dbReference>
<comment type="caution">
    <text evidence="16">The sequence shown here is derived from an EMBL/GenBank/DDBJ whole genome shotgun (WGS) entry which is preliminary data.</text>
</comment>
<evidence type="ECO:0000256" key="1">
    <source>
        <dbReference type="ARBA" id="ARBA00000843"/>
    </source>
</evidence>
<gene>
    <name evidence="16" type="primary">mutY</name>
    <name evidence="16" type="ORF">ACFQ3Q_03330</name>
</gene>
<feature type="domain" description="HhH-GPD" evidence="15">
    <location>
        <begin position="35"/>
        <end position="186"/>
    </location>
</feature>
<dbReference type="Gene3D" id="1.10.340.30">
    <property type="entry name" value="Hypothetical protein, domain 2"/>
    <property type="match status" value="1"/>
</dbReference>
<dbReference type="SUPFAM" id="SSF55811">
    <property type="entry name" value="Nudix"/>
    <property type="match status" value="1"/>
</dbReference>
<evidence type="ECO:0000256" key="3">
    <source>
        <dbReference type="ARBA" id="ARBA00008343"/>
    </source>
</evidence>
<dbReference type="RefSeq" id="WP_380742890.1">
    <property type="nucleotide sequence ID" value="NZ_JBHTLI010000001.1"/>
</dbReference>
<dbReference type="GO" id="GO:0000701">
    <property type="term" value="F:purine-specific mismatch base pair DNA N-glycosylase activity"/>
    <property type="evidence" value="ECO:0007669"/>
    <property type="project" value="UniProtKB-EC"/>
</dbReference>
<evidence type="ECO:0000256" key="14">
    <source>
        <dbReference type="RuleBase" id="RU365096"/>
    </source>
</evidence>
<proteinExistence type="inferred from homology"/>
<dbReference type="SMART" id="SM00478">
    <property type="entry name" value="ENDO3c"/>
    <property type="match status" value="1"/>
</dbReference>
<comment type="cofactor">
    <cofactor evidence="14">
        <name>[4Fe-4S] cluster</name>
        <dbReference type="ChEBI" id="CHEBI:49883"/>
    </cofactor>
    <text evidence="14">Binds 1 [4Fe-4S] cluster.</text>
</comment>
<dbReference type="Pfam" id="PF00633">
    <property type="entry name" value="HHH"/>
    <property type="match status" value="1"/>
</dbReference>
<dbReference type="PANTHER" id="PTHR42944">
    <property type="entry name" value="ADENINE DNA GLYCOSYLASE"/>
    <property type="match status" value="1"/>
</dbReference>
<keyword evidence="6" id="KW-0004">4Fe-4S</keyword>
<dbReference type="InterPro" id="IPR000445">
    <property type="entry name" value="HhH_motif"/>
</dbReference>
<keyword evidence="13 14" id="KW-0326">Glycosidase</keyword>
<evidence type="ECO:0000256" key="2">
    <source>
        <dbReference type="ARBA" id="ARBA00002933"/>
    </source>
</evidence>